<keyword evidence="3" id="KW-1185">Reference proteome</keyword>
<protein>
    <submittedName>
        <fullName evidence="2">Peptidoglycan-binding protein</fullName>
    </submittedName>
</protein>
<evidence type="ECO:0000313" key="2">
    <source>
        <dbReference type="EMBL" id="MBO2452164.1"/>
    </source>
</evidence>
<dbReference type="SUPFAM" id="SSF47090">
    <property type="entry name" value="PGBD-like"/>
    <property type="match status" value="1"/>
</dbReference>
<dbReference type="EMBL" id="JAGEOJ010000015">
    <property type="protein sequence ID" value="MBO2452164.1"/>
    <property type="molecule type" value="Genomic_DNA"/>
</dbReference>
<proteinExistence type="predicted"/>
<comment type="caution">
    <text evidence="2">The sequence shown here is derived from an EMBL/GenBank/DDBJ whole genome shotgun (WGS) entry which is preliminary data.</text>
</comment>
<sequence length="98" mass="10333">MRRVFDALGSVARVVVGAEELPAADPVVVREILVGLGYVVPMDEVNGVLREFQANVGLKADGVAGPQTVRALSEARAAVRVARAAMPRERRQAAGVRG</sequence>
<dbReference type="RefSeq" id="WP_208260052.1">
    <property type="nucleotide sequence ID" value="NZ_JAGEOJ010000015.1"/>
</dbReference>
<dbReference type="AlphaFoldDB" id="A0A939PN42"/>
<name>A0A939PN42_9ACTN</name>
<reference evidence="2" key="1">
    <citation type="submission" date="2021-03" db="EMBL/GenBank/DDBJ databases">
        <authorList>
            <person name="Kanchanasin P."/>
            <person name="Saeng-In P."/>
            <person name="Phongsopitanun W."/>
            <person name="Yuki M."/>
            <person name="Kudo T."/>
            <person name="Ohkuma M."/>
            <person name="Tanasupawat S."/>
        </authorList>
    </citation>
    <scope>NUCLEOTIDE SEQUENCE</scope>
    <source>
        <strain evidence="2">GKU 128</strain>
    </source>
</reference>
<dbReference type="Gene3D" id="1.10.101.10">
    <property type="entry name" value="PGBD-like superfamily/PGBD"/>
    <property type="match status" value="1"/>
</dbReference>
<dbReference type="InterPro" id="IPR002477">
    <property type="entry name" value="Peptidoglycan-bd-like"/>
</dbReference>
<evidence type="ECO:0000259" key="1">
    <source>
        <dbReference type="Pfam" id="PF01471"/>
    </source>
</evidence>
<dbReference type="InterPro" id="IPR036365">
    <property type="entry name" value="PGBD-like_sf"/>
</dbReference>
<dbReference type="Proteomes" id="UP000669179">
    <property type="component" value="Unassembled WGS sequence"/>
</dbReference>
<feature type="domain" description="Peptidoglycan binding-like" evidence="1">
    <location>
        <begin position="48"/>
        <end position="72"/>
    </location>
</feature>
<dbReference type="Pfam" id="PF01471">
    <property type="entry name" value="PG_binding_1"/>
    <property type="match status" value="1"/>
</dbReference>
<evidence type="ECO:0000313" key="3">
    <source>
        <dbReference type="Proteomes" id="UP000669179"/>
    </source>
</evidence>
<gene>
    <name evidence="2" type="ORF">J4573_34100</name>
</gene>
<organism evidence="2 3">
    <name type="scientific">Actinomadura barringtoniae</name>
    <dbReference type="NCBI Taxonomy" id="1427535"/>
    <lineage>
        <taxon>Bacteria</taxon>
        <taxon>Bacillati</taxon>
        <taxon>Actinomycetota</taxon>
        <taxon>Actinomycetes</taxon>
        <taxon>Streptosporangiales</taxon>
        <taxon>Thermomonosporaceae</taxon>
        <taxon>Actinomadura</taxon>
    </lineage>
</organism>
<accession>A0A939PN42</accession>
<dbReference type="InterPro" id="IPR036366">
    <property type="entry name" value="PGBDSf"/>
</dbReference>